<feature type="compositionally biased region" description="Acidic residues" evidence="1">
    <location>
        <begin position="398"/>
        <end position="413"/>
    </location>
</feature>
<feature type="compositionally biased region" description="Polar residues" evidence="1">
    <location>
        <begin position="284"/>
        <end position="296"/>
    </location>
</feature>
<feature type="compositionally biased region" description="Basic and acidic residues" evidence="1">
    <location>
        <begin position="256"/>
        <end position="280"/>
    </location>
</feature>
<proteinExistence type="predicted"/>
<feature type="compositionally biased region" description="Basic and acidic residues" evidence="1">
    <location>
        <begin position="388"/>
        <end position="397"/>
    </location>
</feature>
<evidence type="ECO:0000313" key="3">
    <source>
        <dbReference type="Proteomes" id="UP000314294"/>
    </source>
</evidence>
<dbReference type="GO" id="GO:0090162">
    <property type="term" value="P:establishment of epithelial cell polarity"/>
    <property type="evidence" value="ECO:0007669"/>
    <property type="project" value="InterPro"/>
</dbReference>
<feature type="region of interest" description="Disordered" evidence="1">
    <location>
        <begin position="156"/>
        <end position="502"/>
    </location>
</feature>
<keyword evidence="3" id="KW-1185">Reference proteome</keyword>
<dbReference type="AlphaFoldDB" id="A0A4Z2F818"/>
<dbReference type="GO" id="GO:0036064">
    <property type="term" value="C:ciliary basal body"/>
    <property type="evidence" value="ECO:0007669"/>
    <property type="project" value="TreeGrafter"/>
</dbReference>
<dbReference type="InterPro" id="IPR033561">
    <property type="entry name" value="FBF1"/>
</dbReference>
<feature type="region of interest" description="Disordered" evidence="1">
    <location>
        <begin position="58"/>
        <end position="139"/>
    </location>
</feature>
<evidence type="ECO:0000313" key="2">
    <source>
        <dbReference type="EMBL" id="TNN37155.1"/>
    </source>
</evidence>
<dbReference type="PANTHER" id="PTHR33689">
    <property type="entry name" value="FAS-BINDING FACTOR 1"/>
    <property type="match status" value="1"/>
</dbReference>
<gene>
    <name evidence="2" type="primary">FBF1_1</name>
    <name evidence="2" type="ORF">EYF80_052678</name>
</gene>
<comment type="caution">
    <text evidence="2">The sequence shown here is derived from an EMBL/GenBank/DDBJ whole genome shotgun (WGS) entry which is preliminary data.</text>
</comment>
<reference evidence="2 3" key="1">
    <citation type="submission" date="2019-03" db="EMBL/GenBank/DDBJ databases">
        <title>First draft genome of Liparis tanakae, snailfish: a comprehensive survey of snailfish specific genes.</title>
        <authorList>
            <person name="Kim W."/>
            <person name="Song I."/>
            <person name="Jeong J.-H."/>
            <person name="Kim D."/>
            <person name="Kim S."/>
            <person name="Ryu S."/>
            <person name="Song J.Y."/>
            <person name="Lee S.K."/>
        </authorList>
    </citation>
    <scope>NUCLEOTIDE SEQUENCE [LARGE SCALE GENOMIC DNA]</scope>
    <source>
        <tissue evidence="2">Muscle</tissue>
    </source>
</reference>
<feature type="compositionally biased region" description="Basic and acidic residues" evidence="1">
    <location>
        <begin position="209"/>
        <end position="220"/>
    </location>
</feature>
<feature type="compositionally biased region" description="Basic and acidic residues" evidence="1">
    <location>
        <begin position="234"/>
        <end position="248"/>
    </location>
</feature>
<dbReference type="Proteomes" id="UP000314294">
    <property type="component" value="Unassembled WGS sequence"/>
</dbReference>
<dbReference type="OrthoDB" id="8962101at2759"/>
<accession>A0A4Z2F818</accession>
<dbReference type="PANTHER" id="PTHR33689:SF1">
    <property type="entry name" value="FAS-BINDING FACTOR 1"/>
    <property type="match status" value="1"/>
</dbReference>
<dbReference type="GO" id="GO:0060271">
    <property type="term" value="P:cilium assembly"/>
    <property type="evidence" value="ECO:0007669"/>
    <property type="project" value="InterPro"/>
</dbReference>
<dbReference type="GO" id="GO:0005814">
    <property type="term" value="C:centriole"/>
    <property type="evidence" value="ECO:0007669"/>
    <property type="project" value="TreeGrafter"/>
</dbReference>
<sequence length="502" mass="54215">MAAKKGKPPKSSPVDDALLDSIFDDKKLPVRGKATRIGPLTRSSATDNIFSMLAEQVKKDGDAEDSDVSAADPSDILKNMKDIDDMDADLFALKKKPSSAPAPTKKDPSTSESKAKPDAAGEAAAGGRKPHSAPSSTAQNYRKFIVSDLEDDPLADLLDDFLPDEPKPRVQPAKPQAPPSASPKLKSETSKAAAKKPSGLTFDDDMDDLMDKLVFDSDKNKPKKKEAGLWPTAERSEAPQRPRTKIYDILETSPRLLERPPTGERKEQPPERSSAAREDDFTFGSYQPTLGSTPEGRQSRRQSVRFSTEDGGPSTPEKKPKPVTPTRQRTSADWLGLKKHEDRPFLAAGAEEPGTSAGSPKAPSSPSLERSPSRAGGAASSHNTNKHTKLEAPREQREEEEEEEEDEEEEDDWLAGALSRKKAQSQTSKRDSSGPGEELDLESPVSRAAPGGREDALASAQDSSGVLCSGVPLGRPGPADHSSVARETSQRRGIHHDDYIHL</sequence>
<feature type="region of interest" description="Disordered" evidence="1">
    <location>
        <begin position="1"/>
        <end position="25"/>
    </location>
</feature>
<evidence type="ECO:0000256" key="1">
    <source>
        <dbReference type="SAM" id="MobiDB-lite"/>
    </source>
</evidence>
<organism evidence="2 3">
    <name type="scientific">Liparis tanakae</name>
    <name type="common">Tanaka's snailfish</name>
    <dbReference type="NCBI Taxonomy" id="230148"/>
    <lineage>
        <taxon>Eukaryota</taxon>
        <taxon>Metazoa</taxon>
        <taxon>Chordata</taxon>
        <taxon>Craniata</taxon>
        <taxon>Vertebrata</taxon>
        <taxon>Euteleostomi</taxon>
        <taxon>Actinopterygii</taxon>
        <taxon>Neopterygii</taxon>
        <taxon>Teleostei</taxon>
        <taxon>Neoteleostei</taxon>
        <taxon>Acanthomorphata</taxon>
        <taxon>Eupercaria</taxon>
        <taxon>Perciformes</taxon>
        <taxon>Cottioidei</taxon>
        <taxon>Cottales</taxon>
        <taxon>Liparidae</taxon>
        <taxon>Liparis</taxon>
    </lineage>
</organism>
<name>A0A4Z2F818_9TELE</name>
<dbReference type="GO" id="GO:0097539">
    <property type="term" value="C:ciliary transition fiber"/>
    <property type="evidence" value="ECO:0007669"/>
    <property type="project" value="InterPro"/>
</dbReference>
<dbReference type="EMBL" id="SRLO01001526">
    <property type="protein sequence ID" value="TNN37155.1"/>
    <property type="molecule type" value="Genomic_DNA"/>
</dbReference>
<protein>
    <submittedName>
        <fullName evidence="2">Fas-binding factor 1</fullName>
    </submittedName>
</protein>
<feature type="compositionally biased region" description="Basic and acidic residues" evidence="1">
    <location>
        <begin position="104"/>
        <end position="119"/>
    </location>
</feature>
<feature type="compositionally biased region" description="Low complexity" evidence="1">
    <location>
        <begin position="353"/>
        <end position="381"/>
    </location>
</feature>